<organism evidence="2 3">
    <name type="scientific">Pisum sativum</name>
    <name type="common">Garden pea</name>
    <name type="synonym">Lathyrus oleraceus</name>
    <dbReference type="NCBI Taxonomy" id="3888"/>
    <lineage>
        <taxon>Eukaryota</taxon>
        <taxon>Viridiplantae</taxon>
        <taxon>Streptophyta</taxon>
        <taxon>Embryophyta</taxon>
        <taxon>Tracheophyta</taxon>
        <taxon>Spermatophyta</taxon>
        <taxon>Magnoliopsida</taxon>
        <taxon>eudicotyledons</taxon>
        <taxon>Gunneridae</taxon>
        <taxon>Pentapetalae</taxon>
        <taxon>rosids</taxon>
        <taxon>fabids</taxon>
        <taxon>Fabales</taxon>
        <taxon>Fabaceae</taxon>
        <taxon>Papilionoideae</taxon>
        <taxon>50 kb inversion clade</taxon>
        <taxon>NPAAA clade</taxon>
        <taxon>Hologalegina</taxon>
        <taxon>IRL clade</taxon>
        <taxon>Fabeae</taxon>
        <taxon>Lathyrus</taxon>
    </lineage>
</organism>
<dbReference type="SUPFAM" id="SSF81660">
    <property type="entry name" value="Metal cation-transporting ATPase, ATP-binding domain N"/>
    <property type="match status" value="1"/>
</dbReference>
<evidence type="ECO:0000313" key="2">
    <source>
        <dbReference type="EMBL" id="KAI5403021.1"/>
    </source>
</evidence>
<dbReference type="PANTHER" id="PTHR42861">
    <property type="entry name" value="CALCIUM-TRANSPORTING ATPASE"/>
    <property type="match status" value="1"/>
</dbReference>
<dbReference type="Gene3D" id="3.40.50.1000">
    <property type="entry name" value="HAD superfamily/HAD-like"/>
    <property type="match status" value="1"/>
</dbReference>
<keyword evidence="1" id="KW-0460">Magnesium</keyword>
<dbReference type="InterPro" id="IPR023214">
    <property type="entry name" value="HAD_sf"/>
</dbReference>
<dbReference type="GO" id="GO:0000166">
    <property type="term" value="F:nucleotide binding"/>
    <property type="evidence" value="ECO:0007669"/>
    <property type="project" value="InterPro"/>
</dbReference>
<dbReference type="Gene3D" id="3.40.1110.10">
    <property type="entry name" value="Calcium-transporting ATPase, cytoplasmic domain N"/>
    <property type="match status" value="1"/>
</dbReference>
<evidence type="ECO:0000313" key="3">
    <source>
        <dbReference type="Proteomes" id="UP001058974"/>
    </source>
</evidence>
<comment type="caution">
    <text evidence="2">The sequence shown here is derived from an EMBL/GenBank/DDBJ whole genome shotgun (WGS) entry which is preliminary data.</text>
</comment>
<dbReference type="EMBL" id="JAMSHJ010000005">
    <property type="protein sequence ID" value="KAI5403021.1"/>
    <property type="molecule type" value="Genomic_DNA"/>
</dbReference>
<keyword evidence="3" id="KW-1185">Reference proteome</keyword>
<accession>A0A9D4WM11</accession>
<dbReference type="Gramene" id="Psat05G0057300-T1">
    <property type="protein sequence ID" value="KAI5403021.1"/>
    <property type="gene ID" value="KIW84_050573"/>
</dbReference>
<proteinExistence type="predicted"/>
<dbReference type="AlphaFoldDB" id="A0A9D4WM11"/>
<dbReference type="InterPro" id="IPR023299">
    <property type="entry name" value="ATPase_P-typ_cyto_dom_N"/>
</dbReference>
<name>A0A9D4WM11_PEA</name>
<dbReference type="Proteomes" id="UP001058974">
    <property type="component" value="Chromosome 5"/>
</dbReference>
<reference evidence="2 3" key="1">
    <citation type="journal article" date="2022" name="Nat. Genet.">
        <title>Improved pea reference genome and pan-genome highlight genomic features and evolutionary characteristics.</title>
        <authorList>
            <person name="Yang T."/>
            <person name="Liu R."/>
            <person name="Luo Y."/>
            <person name="Hu S."/>
            <person name="Wang D."/>
            <person name="Wang C."/>
            <person name="Pandey M.K."/>
            <person name="Ge S."/>
            <person name="Xu Q."/>
            <person name="Li N."/>
            <person name="Li G."/>
            <person name="Huang Y."/>
            <person name="Saxena R.K."/>
            <person name="Ji Y."/>
            <person name="Li M."/>
            <person name="Yan X."/>
            <person name="He Y."/>
            <person name="Liu Y."/>
            <person name="Wang X."/>
            <person name="Xiang C."/>
            <person name="Varshney R.K."/>
            <person name="Ding H."/>
            <person name="Gao S."/>
            <person name="Zong X."/>
        </authorList>
    </citation>
    <scope>NUCLEOTIDE SEQUENCE [LARGE SCALE GENOMIC DNA]</scope>
    <source>
        <strain evidence="2 3">cv. Zhongwan 6</strain>
    </source>
</reference>
<gene>
    <name evidence="2" type="ORF">KIW84_050573</name>
</gene>
<sequence>MEHGFIYYRQTKHRGKVELSSQVMPVKDFSPQRNRRHPPPLPQFMNLNVNPVDKRTALTYIDSNGNWHRASKGALEQIMNLCNLKEDAKRNIHAIIDKFAEKGPRSLAVARQELGVNVEMITGDQLAIAKETGGRLWMRTNMYPSTTFLGQDKDASIATVMARNWTSK</sequence>
<evidence type="ECO:0000256" key="1">
    <source>
        <dbReference type="ARBA" id="ARBA00022842"/>
    </source>
</evidence>
<protein>
    <submittedName>
        <fullName evidence="2">Uncharacterized protein</fullName>
    </submittedName>
</protein>